<dbReference type="GO" id="GO:0016024">
    <property type="term" value="P:CDP-diacylglycerol biosynthetic process"/>
    <property type="evidence" value="ECO:0007669"/>
    <property type="project" value="UniProtKB-UniPathway"/>
</dbReference>
<evidence type="ECO:0000256" key="16">
    <source>
        <dbReference type="ARBA" id="ARBA00023209"/>
    </source>
</evidence>
<comment type="pathway">
    <text evidence="3 18">Phospholipid metabolism; CDP-diacylglycerol biosynthesis; CDP-diacylglycerol from sn-glycerol 3-phosphate: step 3/3.</text>
</comment>
<evidence type="ECO:0000256" key="9">
    <source>
        <dbReference type="ARBA" id="ARBA00022516"/>
    </source>
</evidence>
<keyword evidence="8" id="KW-1003">Cell membrane</keyword>
<dbReference type="GO" id="GO:0004605">
    <property type="term" value="F:phosphatidate cytidylyltransferase activity"/>
    <property type="evidence" value="ECO:0007669"/>
    <property type="project" value="UniProtKB-EC"/>
</dbReference>
<evidence type="ECO:0000256" key="2">
    <source>
        <dbReference type="ARBA" id="ARBA00004651"/>
    </source>
</evidence>
<keyword evidence="16" id="KW-0594">Phospholipid biosynthesis</keyword>
<evidence type="ECO:0000256" key="8">
    <source>
        <dbReference type="ARBA" id="ARBA00022475"/>
    </source>
</evidence>
<evidence type="ECO:0000313" key="20">
    <source>
        <dbReference type="EMBL" id="RGB77053.1"/>
    </source>
</evidence>
<dbReference type="EMBL" id="QVEU01000002">
    <property type="protein sequence ID" value="RGB77053.1"/>
    <property type="molecule type" value="Genomic_DNA"/>
</dbReference>
<accession>A0A3E2TJ90</accession>
<dbReference type="PANTHER" id="PTHR46382:SF1">
    <property type="entry name" value="PHOSPHATIDATE CYTIDYLYLTRANSFERASE"/>
    <property type="match status" value="1"/>
</dbReference>
<dbReference type="AlphaFoldDB" id="A0A3E2TJ90"/>
<feature type="transmembrane region" description="Helical" evidence="19">
    <location>
        <begin position="77"/>
        <end position="95"/>
    </location>
</feature>
<dbReference type="PANTHER" id="PTHR46382">
    <property type="entry name" value="PHOSPHATIDATE CYTIDYLYLTRANSFERASE"/>
    <property type="match status" value="1"/>
</dbReference>
<dbReference type="InterPro" id="IPR000374">
    <property type="entry name" value="PC_trans"/>
</dbReference>
<dbReference type="UniPathway" id="UPA00557">
    <property type="reaction ID" value="UER00614"/>
</dbReference>
<keyword evidence="11 18" id="KW-0812">Transmembrane</keyword>
<evidence type="ECO:0000256" key="13">
    <source>
        <dbReference type="ARBA" id="ARBA00022989"/>
    </source>
</evidence>
<evidence type="ECO:0000256" key="4">
    <source>
        <dbReference type="ARBA" id="ARBA00005189"/>
    </source>
</evidence>
<dbReference type="OrthoDB" id="9799199at2"/>
<feature type="transmembrane region" description="Helical" evidence="19">
    <location>
        <begin position="195"/>
        <end position="216"/>
    </location>
</feature>
<comment type="pathway">
    <text evidence="4">Lipid metabolism.</text>
</comment>
<evidence type="ECO:0000256" key="15">
    <source>
        <dbReference type="ARBA" id="ARBA00023136"/>
    </source>
</evidence>
<comment type="catalytic activity">
    <reaction evidence="1 18">
        <text>a 1,2-diacyl-sn-glycero-3-phosphate + CTP + H(+) = a CDP-1,2-diacyl-sn-glycerol + diphosphate</text>
        <dbReference type="Rhea" id="RHEA:16229"/>
        <dbReference type="ChEBI" id="CHEBI:15378"/>
        <dbReference type="ChEBI" id="CHEBI:33019"/>
        <dbReference type="ChEBI" id="CHEBI:37563"/>
        <dbReference type="ChEBI" id="CHEBI:58332"/>
        <dbReference type="ChEBI" id="CHEBI:58608"/>
        <dbReference type="EC" id="2.7.7.41"/>
    </reaction>
</comment>
<evidence type="ECO:0000256" key="17">
    <source>
        <dbReference type="ARBA" id="ARBA00023264"/>
    </source>
</evidence>
<name>A0A3E2TJ90_9FIRM</name>
<keyword evidence="17" id="KW-1208">Phospholipid metabolism</keyword>
<reference evidence="20 21" key="1">
    <citation type="submission" date="2018-08" db="EMBL/GenBank/DDBJ databases">
        <title>A genome reference for cultivated species of the human gut microbiota.</title>
        <authorList>
            <person name="Zou Y."/>
            <person name="Xue W."/>
            <person name="Luo G."/>
        </authorList>
    </citation>
    <scope>NUCLEOTIDE SEQUENCE [LARGE SCALE GENOMIC DNA]</scope>
    <source>
        <strain evidence="20 21">OF01-3</strain>
    </source>
</reference>
<evidence type="ECO:0000256" key="10">
    <source>
        <dbReference type="ARBA" id="ARBA00022679"/>
    </source>
</evidence>
<evidence type="ECO:0000313" key="21">
    <source>
        <dbReference type="Proteomes" id="UP000261011"/>
    </source>
</evidence>
<keyword evidence="10 18" id="KW-0808">Transferase</keyword>
<comment type="subcellular location">
    <subcellularLocation>
        <location evidence="2">Cell membrane</location>
        <topology evidence="2">Multi-pass membrane protein</topology>
    </subcellularLocation>
</comment>
<keyword evidence="21" id="KW-1185">Reference proteome</keyword>
<keyword evidence="13 19" id="KW-1133">Transmembrane helix</keyword>
<evidence type="ECO:0000256" key="12">
    <source>
        <dbReference type="ARBA" id="ARBA00022695"/>
    </source>
</evidence>
<gene>
    <name evidence="20" type="ORF">DXA39_02165</name>
</gene>
<protein>
    <recommendedName>
        <fullName evidence="7 18">Phosphatidate cytidylyltransferase</fullName>
        <ecNumber evidence="6 18">2.7.7.41</ecNumber>
    </recommendedName>
</protein>
<feature type="transmembrane region" description="Helical" evidence="19">
    <location>
        <begin position="104"/>
        <end position="125"/>
    </location>
</feature>
<sequence length="258" mass="28395">MNLLVRTLGGALILLILLAITYFGHISLAVGFTIFSLIAIKEITKAFENIDVKVPKMLLYVCDLLIMVLTINSNPDAFNLAIIFSVIAILIYMLFNKNRTLNDIFASIFIIMYVPTLMGSIIKIADISYVWSLYITAWGSDTFAYLTGSLIGKNKIKSIAHISPNKTLEGSIGGIIGALILNIIYVKYAPLNINLTYVIIFSIIGAILSQLGDLVASYIKRKTGIKDFGNLIPGHGGIMDRFDSMVFIAPIFYLLSVL</sequence>
<evidence type="ECO:0000256" key="18">
    <source>
        <dbReference type="RuleBase" id="RU003938"/>
    </source>
</evidence>
<feature type="transmembrane region" description="Helical" evidence="19">
    <location>
        <begin position="131"/>
        <end position="151"/>
    </location>
</feature>
<evidence type="ECO:0000256" key="7">
    <source>
        <dbReference type="ARBA" id="ARBA00019373"/>
    </source>
</evidence>
<evidence type="ECO:0000256" key="14">
    <source>
        <dbReference type="ARBA" id="ARBA00023098"/>
    </source>
</evidence>
<keyword evidence="12 18" id="KW-0548">Nucleotidyltransferase</keyword>
<evidence type="ECO:0000256" key="19">
    <source>
        <dbReference type="SAM" id="Phobius"/>
    </source>
</evidence>
<dbReference type="Proteomes" id="UP000261011">
    <property type="component" value="Unassembled WGS sequence"/>
</dbReference>
<keyword evidence="15 19" id="KW-0472">Membrane</keyword>
<dbReference type="RefSeq" id="WP_117520654.1">
    <property type="nucleotide sequence ID" value="NZ_AP031484.1"/>
</dbReference>
<comment type="similarity">
    <text evidence="5 18">Belongs to the CDS family.</text>
</comment>
<feature type="transmembrane region" description="Helical" evidence="19">
    <location>
        <begin position="172"/>
        <end position="189"/>
    </location>
</feature>
<evidence type="ECO:0000256" key="6">
    <source>
        <dbReference type="ARBA" id="ARBA00012487"/>
    </source>
</evidence>
<evidence type="ECO:0000256" key="5">
    <source>
        <dbReference type="ARBA" id="ARBA00010185"/>
    </source>
</evidence>
<proteinExistence type="inferred from homology"/>
<feature type="transmembrane region" description="Helical" evidence="19">
    <location>
        <begin position="12"/>
        <end position="40"/>
    </location>
</feature>
<dbReference type="GO" id="GO:0005886">
    <property type="term" value="C:plasma membrane"/>
    <property type="evidence" value="ECO:0007669"/>
    <property type="project" value="UniProtKB-SubCell"/>
</dbReference>
<keyword evidence="9" id="KW-0444">Lipid biosynthesis</keyword>
<evidence type="ECO:0000256" key="3">
    <source>
        <dbReference type="ARBA" id="ARBA00005119"/>
    </source>
</evidence>
<dbReference type="Pfam" id="PF01148">
    <property type="entry name" value="CTP_transf_1"/>
    <property type="match status" value="1"/>
</dbReference>
<dbReference type="PROSITE" id="PS01315">
    <property type="entry name" value="CDS"/>
    <property type="match status" value="1"/>
</dbReference>
<dbReference type="EC" id="2.7.7.41" evidence="6 18"/>
<evidence type="ECO:0000256" key="1">
    <source>
        <dbReference type="ARBA" id="ARBA00001698"/>
    </source>
</evidence>
<keyword evidence="14" id="KW-0443">Lipid metabolism</keyword>
<organism evidence="20 21">
    <name type="scientific">Anaerococcus nagyae</name>
    <dbReference type="NCBI Taxonomy" id="1755241"/>
    <lineage>
        <taxon>Bacteria</taxon>
        <taxon>Bacillati</taxon>
        <taxon>Bacillota</taxon>
        <taxon>Tissierellia</taxon>
        <taxon>Tissierellales</taxon>
        <taxon>Peptoniphilaceae</taxon>
        <taxon>Anaerococcus</taxon>
    </lineage>
</organism>
<comment type="caution">
    <text evidence="20">The sequence shown here is derived from an EMBL/GenBank/DDBJ whole genome shotgun (WGS) entry which is preliminary data.</text>
</comment>
<evidence type="ECO:0000256" key="11">
    <source>
        <dbReference type="ARBA" id="ARBA00022692"/>
    </source>
</evidence>